<evidence type="ECO:0000313" key="10">
    <source>
        <dbReference type="EnsemblMetazoa" id="MDOA011041-PA"/>
    </source>
</evidence>
<evidence type="ECO:0000256" key="1">
    <source>
        <dbReference type="ARBA" id="ARBA00004308"/>
    </source>
</evidence>
<evidence type="ECO:0000313" key="12">
    <source>
        <dbReference type="RefSeq" id="XP_005181211.1"/>
    </source>
</evidence>
<accession>A0A1I8N340</accession>
<dbReference type="GO" id="GO:0012505">
    <property type="term" value="C:endomembrane system"/>
    <property type="evidence" value="ECO:0007669"/>
    <property type="project" value="UniProtKB-SubCell"/>
</dbReference>
<dbReference type="InterPro" id="IPR045540">
    <property type="entry name" value="YegS/DAGK_C"/>
</dbReference>
<dbReference type="OrthoDB" id="3853857at2759"/>
<dbReference type="EnsemblMetazoa" id="MDOA011041-RA">
    <property type="protein sequence ID" value="MDOA011041-PA"/>
    <property type="gene ID" value="MDOA011041"/>
</dbReference>
<dbReference type="GO" id="GO:0005737">
    <property type="term" value="C:cytoplasm"/>
    <property type="evidence" value="ECO:0007669"/>
    <property type="project" value="TreeGrafter"/>
</dbReference>
<dbReference type="SMART" id="SM00046">
    <property type="entry name" value="DAGKc"/>
    <property type="match status" value="1"/>
</dbReference>
<dbReference type="FunFam" id="3.40.50.10330:FF:000005">
    <property type="entry name" value="Sphingosine kinase 2"/>
    <property type="match status" value="1"/>
</dbReference>
<evidence type="ECO:0000256" key="2">
    <source>
        <dbReference type="ARBA" id="ARBA00022679"/>
    </source>
</evidence>
<evidence type="ECO:0000256" key="5">
    <source>
        <dbReference type="ARBA" id="ARBA00022840"/>
    </source>
</evidence>
<dbReference type="GO" id="GO:0042981">
    <property type="term" value="P:regulation of apoptotic process"/>
    <property type="evidence" value="ECO:0007669"/>
    <property type="project" value="UniProtKB-ARBA"/>
</dbReference>
<feature type="domain" description="DAGKc" evidence="9">
    <location>
        <begin position="183"/>
        <end position="329"/>
    </location>
</feature>
<evidence type="ECO:0000256" key="3">
    <source>
        <dbReference type="ARBA" id="ARBA00022741"/>
    </source>
</evidence>
<dbReference type="GO" id="GO:0046512">
    <property type="term" value="P:sphingosine biosynthetic process"/>
    <property type="evidence" value="ECO:0007669"/>
    <property type="project" value="TreeGrafter"/>
</dbReference>
<name>A0A1I8N340_MUSDO</name>
<dbReference type="PANTHER" id="PTHR12358">
    <property type="entry name" value="SPHINGOSINE KINASE"/>
    <property type="match status" value="1"/>
</dbReference>
<reference evidence="10" key="1">
    <citation type="submission" date="2020-05" db="UniProtKB">
        <authorList>
            <consortium name="EnsemblMetazoa"/>
        </authorList>
    </citation>
    <scope>IDENTIFICATION</scope>
    <source>
        <strain evidence="10">Aabys</strain>
    </source>
</reference>
<dbReference type="VEuPathDB" id="VectorBase:MDOMA2_003329"/>
<dbReference type="Gene3D" id="3.40.50.10330">
    <property type="entry name" value="Probable inorganic polyphosphate/atp-NAD kinase, domain 1"/>
    <property type="match status" value="1"/>
</dbReference>
<proteinExistence type="predicted"/>
<dbReference type="InterPro" id="IPR016064">
    <property type="entry name" value="NAD/diacylglycerol_kinase_sf"/>
</dbReference>
<dbReference type="KEGG" id="mde:101892784"/>
<keyword evidence="11" id="KW-1185">Reference proteome</keyword>
<keyword evidence="3" id="KW-0547">Nucleotide-binding</keyword>
<evidence type="ECO:0000259" key="9">
    <source>
        <dbReference type="PROSITE" id="PS50146"/>
    </source>
</evidence>
<dbReference type="GO" id="GO:0005524">
    <property type="term" value="F:ATP binding"/>
    <property type="evidence" value="ECO:0007669"/>
    <property type="project" value="UniProtKB-KW"/>
</dbReference>
<dbReference type="eggNOG" id="KOG1116">
    <property type="taxonomic scope" value="Eukaryota"/>
</dbReference>
<dbReference type="InterPro" id="IPR017438">
    <property type="entry name" value="ATP-NAD_kinase_N"/>
</dbReference>
<feature type="compositionally biased region" description="Basic and acidic residues" evidence="8">
    <location>
        <begin position="494"/>
        <end position="503"/>
    </location>
</feature>
<dbReference type="GO" id="GO:0016020">
    <property type="term" value="C:membrane"/>
    <property type="evidence" value="ECO:0007669"/>
    <property type="project" value="TreeGrafter"/>
</dbReference>
<organism evidence="10">
    <name type="scientific">Musca domestica</name>
    <name type="common">House fly</name>
    <dbReference type="NCBI Taxonomy" id="7370"/>
    <lineage>
        <taxon>Eukaryota</taxon>
        <taxon>Metazoa</taxon>
        <taxon>Ecdysozoa</taxon>
        <taxon>Arthropoda</taxon>
        <taxon>Hexapoda</taxon>
        <taxon>Insecta</taxon>
        <taxon>Pterygota</taxon>
        <taxon>Neoptera</taxon>
        <taxon>Endopterygota</taxon>
        <taxon>Diptera</taxon>
        <taxon>Brachycera</taxon>
        <taxon>Muscomorpha</taxon>
        <taxon>Muscoidea</taxon>
        <taxon>Muscidae</taxon>
        <taxon>Musca</taxon>
    </lineage>
</organism>
<reference evidence="12" key="2">
    <citation type="submission" date="2025-04" db="UniProtKB">
        <authorList>
            <consortium name="RefSeq"/>
        </authorList>
    </citation>
    <scope>IDENTIFICATION</scope>
    <source>
        <strain evidence="12">Aabys</strain>
    </source>
</reference>
<dbReference type="VEuPathDB" id="VectorBase:MDOA011041"/>
<dbReference type="RefSeq" id="XP_005181211.1">
    <property type="nucleotide sequence ID" value="XM_005181154.3"/>
</dbReference>
<dbReference type="Pfam" id="PF19279">
    <property type="entry name" value="YegS_C"/>
    <property type="match status" value="1"/>
</dbReference>
<dbReference type="Pfam" id="PF00781">
    <property type="entry name" value="DAGK_cat"/>
    <property type="match status" value="1"/>
</dbReference>
<comment type="subcellular location">
    <subcellularLocation>
        <location evidence="1">Endomembrane system</location>
    </subcellularLocation>
</comment>
<dbReference type="SUPFAM" id="SSF111331">
    <property type="entry name" value="NAD kinase/diacylglycerol kinase-like"/>
    <property type="match status" value="1"/>
</dbReference>
<dbReference type="InterPro" id="IPR001206">
    <property type="entry name" value="Diacylglycerol_kinase_cat_dom"/>
</dbReference>
<dbReference type="PANTHER" id="PTHR12358:SF112">
    <property type="entry name" value="LD11247P-RELATED"/>
    <property type="match status" value="1"/>
</dbReference>
<evidence type="ECO:0000256" key="6">
    <source>
        <dbReference type="ARBA" id="ARBA00023136"/>
    </source>
</evidence>
<evidence type="ECO:0000256" key="4">
    <source>
        <dbReference type="ARBA" id="ARBA00022777"/>
    </source>
</evidence>
<evidence type="ECO:0000256" key="7">
    <source>
        <dbReference type="ARBA" id="ARBA00044037"/>
    </source>
</evidence>
<keyword evidence="6" id="KW-0472">Membrane</keyword>
<dbReference type="PROSITE" id="PS50146">
    <property type="entry name" value="DAGK"/>
    <property type="match status" value="1"/>
</dbReference>
<evidence type="ECO:0000256" key="8">
    <source>
        <dbReference type="SAM" id="MobiDB-lite"/>
    </source>
</evidence>
<dbReference type="Gene3D" id="2.60.200.40">
    <property type="match status" value="1"/>
</dbReference>
<gene>
    <name evidence="10" type="primary">101892784</name>
    <name evidence="12" type="synonym">LOC101892784</name>
</gene>
<evidence type="ECO:0000313" key="11">
    <source>
        <dbReference type="Proteomes" id="UP001652621"/>
    </source>
</evidence>
<keyword evidence="2" id="KW-0808">Transferase</keyword>
<sequence>MQINSPRHEVESQKLLYSSSALSELRDTFYSNSKKKKSSVFHVVLNSCGLLLQRNTTDNTGAGKDHFVPISDIIGGRCVRLQRSPRFKSTGGCGVCTPSISDKDGKPNEDEDAYLYVFAYILKRQKRNMRNVVKRERTVITLRFRSFDSHEDNMREAEKWYKTLKAHRENYVLEGATRCTLNIPPKRILILLNPKSGSGKARELFHRQVVPVLNEAEVPYDLYVTKHSNYAYDFVKKRDLSVWTEIATVGGDGLFHEVVNGVLKRLDWEDVIENISLGIVPCGSGNGLARSIAHCHEEPYDPKPILGAALTLVGGHSTPMDIVEIEVQDKVMYSFLSVGWGLISDIDIESERLRPLGYQRFTIWTLHRLINLRTYRGRISYIPKEETEPGAMSSPHEISRSKRSLQHSISLQETLDKQYKSNDHISSTEFEDVISLETLANQSFRSRCDSWLSSGSRKSTYYSIAESLYHSISDTSECSASPYAEGTDDADDPQCERLSEKKVGPLPNSSKWIVEEGEFVMIHAAYQSHLGSDCFFAPQSKLNDGTIHLVIIYGGISRSQLLNFLINMSSGTHLPSQNNDFIKVVRVEAFHLTPHENNGILTVDGERVKCSPLQARIIPGAVKIMIPKKMH</sequence>
<dbReference type="AlphaFoldDB" id="A0A1I8N340"/>
<keyword evidence="4 12" id="KW-0418">Kinase</keyword>
<dbReference type="InterPro" id="IPR050187">
    <property type="entry name" value="Lipid_Phosphate_FormReg"/>
</dbReference>
<keyword evidence="5" id="KW-0067">ATP-binding</keyword>
<dbReference type="EC" id="2.7.1.91" evidence="7"/>
<dbReference type="Proteomes" id="UP001652621">
    <property type="component" value="Unplaced"/>
</dbReference>
<feature type="region of interest" description="Disordered" evidence="8">
    <location>
        <begin position="480"/>
        <end position="505"/>
    </location>
</feature>
<protein>
    <recommendedName>
        <fullName evidence="7">sphingosine kinase</fullName>
        <ecNumber evidence="7">2.7.1.91</ecNumber>
    </recommendedName>
</protein>
<dbReference type="STRING" id="7370.A0A1I8N340"/>
<dbReference type="GO" id="GO:0008481">
    <property type="term" value="F:sphingosine kinase activity"/>
    <property type="evidence" value="ECO:0007669"/>
    <property type="project" value="UniProtKB-EC"/>
</dbReference>